<accession>A0A397TNC0</accession>
<protein>
    <submittedName>
        <fullName evidence="1">Uncharacterized protein</fullName>
    </submittedName>
</protein>
<sequence>MIKEEIKSAIKISKDFVNWIVYNKWIDAGRPYEEHDKVLMNLEFENKSSQTRSAKCENRNNNYRNSGNVNQKARKISIDLSSTKRTETTAYLQKDKILDNIIEFDIMEKVRKYKLQKGD</sequence>
<reference evidence="1 2" key="1">
    <citation type="submission" date="2018-06" db="EMBL/GenBank/DDBJ databases">
        <title>Comparative genomics reveals the genomic features of Rhizophagus irregularis, R. cerebriforme, R. diaphanum and Gigaspora rosea, and their symbiotic lifestyle signature.</title>
        <authorList>
            <person name="Morin E."/>
            <person name="San Clemente H."/>
            <person name="Chen E.C.H."/>
            <person name="De La Providencia I."/>
            <person name="Hainaut M."/>
            <person name="Kuo A."/>
            <person name="Kohler A."/>
            <person name="Murat C."/>
            <person name="Tang N."/>
            <person name="Roy S."/>
            <person name="Loubradou J."/>
            <person name="Henrissat B."/>
            <person name="Grigoriev I.V."/>
            <person name="Corradi N."/>
            <person name="Roux C."/>
            <person name="Martin F.M."/>
        </authorList>
    </citation>
    <scope>NUCLEOTIDE SEQUENCE [LARGE SCALE GENOMIC DNA]</scope>
    <source>
        <strain evidence="1 2">DAOM 227022</strain>
    </source>
</reference>
<keyword evidence="2" id="KW-1185">Reference proteome</keyword>
<name>A0A397TNC0_9GLOM</name>
<dbReference type="EMBL" id="QKYT01000022">
    <property type="protein sequence ID" value="RIA97995.1"/>
    <property type="molecule type" value="Genomic_DNA"/>
</dbReference>
<evidence type="ECO:0000313" key="1">
    <source>
        <dbReference type="EMBL" id="RIA97995.1"/>
    </source>
</evidence>
<dbReference type="Proteomes" id="UP000265703">
    <property type="component" value="Unassembled WGS sequence"/>
</dbReference>
<proteinExistence type="predicted"/>
<dbReference type="AlphaFoldDB" id="A0A397TNC0"/>
<evidence type="ECO:0000313" key="2">
    <source>
        <dbReference type="Proteomes" id="UP000265703"/>
    </source>
</evidence>
<organism evidence="1 2">
    <name type="scientific">Glomus cerebriforme</name>
    <dbReference type="NCBI Taxonomy" id="658196"/>
    <lineage>
        <taxon>Eukaryota</taxon>
        <taxon>Fungi</taxon>
        <taxon>Fungi incertae sedis</taxon>
        <taxon>Mucoromycota</taxon>
        <taxon>Glomeromycotina</taxon>
        <taxon>Glomeromycetes</taxon>
        <taxon>Glomerales</taxon>
        <taxon>Glomeraceae</taxon>
        <taxon>Glomus</taxon>
    </lineage>
</organism>
<comment type="caution">
    <text evidence="1">The sequence shown here is derived from an EMBL/GenBank/DDBJ whole genome shotgun (WGS) entry which is preliminary data.</text>
</comment>
<gene>
    <name evidence="1" type="ORF">C1645_813376</name>
</gene>